<feature type="transmembrane region" description="Helical" evidence="1">
    <location>
        <begin position="152"/>
        <end position="172"/>
    </location>
</feature>
<dbReference type="eggNOG" id="ENOG5030PPU">
    <property type="taxonomic scope" value="Bacteria"/>
</dbReference>
<sequence length="401" mass="44349">MFNDDFHKTAINKNKDIQVCVQQLLMALDIPSSKWGRYLNAPLTVYDFLQELQELTRHEHEEINEFIKLITEKGRNKKRKILIGGSLLLFALSFLPPFLVTGGLTALQSLLAASLFFPVIGLIYTVGIGIYSFYQSFSEPNVSLSHRFRENFSLLASSALNLAAYGVLIAAATTMNPIAAALFVAASLVSVFNEVFHLVLIWNENRKSGPITEQDSLEVRQEKTRIANEYARCRNNVVIALGASIVLAGIITVWSFVPGGIFVSIGILAAIAVVYGLKKLCSFYNDKRMKAHLVQEFEALEYAEEEKARLRAEILPEMEVSPTETASIHSEVFSSTFSQTRIMKSGFASRDGLFSSPSRRISLTDGQELQPILGSAAVQAAESDGHEVRLDSLPVRGFMSS</sequence>
<feature type="transmembrane region" description="Helical" evidence="1">
    <location>
        <begin position="178"/>
        <end position="202"/>
    </location>
</feature>
<dbReference type="HOGENOM" id="CLU_686606_0_0_6"/>
<protein>
    <submittedName>
        <fullName evidence="2">Uncharacterized protein</fullName>
    </submittedName>
</protein>
<dbReference type="STRING" id="1268635.Loa_01047"/>
<dbReference type="KEGG" id="lok:Loa_01047"/>
<reference evidence="2 3" key="1">
    <citation type="journal article" date="2013" name="Int. J. Med. Microbiol.">
        <title>Legionella oakridgensis ATCC 33761 genome sequence and phenotypic characterization reveals its replication capacity in amoebae.</title>
        <authorList>
            <person name="Brzuszkiewicz E."/>
            <person name="Schulz T."/>
            <person name="Rydzewski K."/>
            <person name="Daniel R."/>
            <person name="Gillmaier N."/>
            <person name="Dittmann C."/>
            <person name="Holland G."/>
            <person name="Schunder E."/>
            <person name="Lautner M."/>
            <person name="Eisenreich W."/>
            <person name="Luck C."/>
            <person name="Heuner K."/>
        </authorList>
    </citation>
    <scope>NUCLEOTIDE SEQUENCE [LARGE SCALE GENOMIC DNA]</scope>
    <source>
        <strain>OR-10</strain>
        <strain evidence="3">ATCC 33761</strain>
    </source>
</reference>
<evidence type="ECO:0000313" key="2">
    <source>
        <dbReference type="EMBL" id="AHE66603.1"/>
    </source>
</evidence>
<accession>W0B7T7</accession>
<feature type="transmembrane region" description="Helical" evidence="1">
    <location>
        <begin position="235"/>
        <end position="254"/>
    </location>
</feature>
<keyword evidence="1" id="KW-0472">Membrane</keyword>
<dbReference type="AlphaFoldDB" id="W0B7T7"/>
<organism evidence="2 3">
    <name type="scientific">Legionella oakridgensis ATCC 33761 = DSM 21215</name>
    <dbReference type="NCBI Taxonomy" id="1268635"/>
    <lineage>
        <taxon>Bacteria</taxon>
        <taxon>Pseudomonadati</taxon>
        <taxon>Pseudomonadota</taxon>
        <taxon>Gammaproteobacteria</taxon>
        <taxon>Legionellales</taxon>
        <taxon>Legionellaceae</taxon>
        <taxon>Legionella</taxon>
    </lineage>
</organism>
<evidence type="ECO:0000313" key="3">
    <source>
        <dbReference type="Proteomes" id="UP000018838"/>
    </source>
</evidence>
<feature type="transmembrane region" description="Helical" evidence="1">
    <location>
        <begin position="106"/>
        <end position="131"/>
    </location>
</feature>
<gene>
    <name evidence="2" type="ORF">Loa_01047</name>
</gene>
<dbReference type="Proteomes" id="UP000018838">
    <property type="component" value="Chromosome"/>
</dbReference>
<dbReference type="PATRIC" id="fig|1268635.3.peg.1045"/>
<dbReference type="RefSeq" id="WP_148294867.1">
    <property type="nucleotide sequence ID" value="NZ_CP004006.1"/>
</dbReference>
<proteinExistence type="predicted"/>
<keyword evidence="3" id="KW-1185">Reference proteome</keyword>
<name>W0B7T7_9GAMM</name>
<keyword evidence="1" id="KW-0812">Transmembrane</keyword>
<feature type="transmembrane region" description="Helical" evidence="1">
    <location>
        <begin position="81"/>
        <end position="100"/>
    </location>
</feature>
<evidence type="ECO:0000256" key="1">
    <source>
        <dbReference type="SAM" id="Phobius"/>
    </source>
</evidence>
<feature type="transmembrane region" description="Helical" evidence="1">
    <location>
        <begin position="260"/>
        <end position="277"/>
    </location>
</feature>
<dbReference type="EMBL" id="CP004006">
    <property type="protein sequence ID" value="AHE66603.1"/>
    <property type="molecule type" value="Genomic_DNA"/>
</dbReference>
<keyword evidence="1" id="KW-1133">Transmembrane helix</keyword>